<dbReference type="InterPro" id="IPR003593">
    <property type="entry name" value="AAA+_ATPase"/>
</dbReference>
<keyword evidence="5" id="KW-0029">Amino-acid transport</keyword>
<dbReference type="InterPro" id="IPR017911">
    <property type="entry name" value="MacB-like_ATP-bd"/>
</dbReference>
<accession>Q9ZAX8</accession>
<protein>
    <submittedName>
        <fullName evidence="8">ABC transporter ATP binding subunit</fullName>
    </submittedName>
</protein>
<dbReference type="CDD" id="cd03255">
    <property type="entry name" value="ABC_MJ0796_LolCDE_FtsE"/>
    <property type="match status" value="1"/>
</dbReference>
<dbReference type="InterPro" id="IPR017871">
    <property type="entry name" value="ABC_transporter-like_CS"/>
</dbReference>
<name>Q9ZAX8_STRMG</name>
<evidence type="ECO:0000256" key="6">
    <source>
        <dbReference type="SAM" id="Phobius"/>
    </source>
</evidence>
<evidence type="ECO:0000256" key="4">
    <source>
        <dbReference type="ARBA" id="ARBA00022840"/>
    </source>
</evidence>
<evidence type="ECO:0000256" key="1">
    <source>
        <dbReference type="ARBA" id="ARBA00005417"/>
    </source>
</evidence>
<dbReference type="GO" id="GO:0098796">
    <property type="term" value="C:membrane protein complex"/>
    <property type="evidence" value="ECO:0007669"/>
    <property type="project" value="UniProtKB-ARBA"/>
</dbReference>
<evidence type="ECO:0000256" key="2">
    <source>
        <dbReference type="ARBA" id="ARBA00022448"/>
    </source>
</evidence>
<dbReference type="FunFam" id="3.40.50.300:FF:000032">
    <property type="entry name" value="Export ABC transporter ATP-binding protein"/>
    <property type="match status" value="1"/>
</dbReference>
<comment type="similarity">
    <text evidence="1">Belongs to the ABC transporter superfamily.</text>
</comment>
<dbReference type="InterPro" id="IPR003439">
    <property type="entry name" value="ABC_transporter-like_ATP-bd"/>
</dbReference>
<dbReference type="InterPro" id="IPR027417">
    <property type="entry name" value="P-loop_NTPase"/>
</dbReference>
<dbReference type="GO" id="GO:0022857">
    <property type="term" value="F:transmembrane transporter activity"/>
    <property type="evidence" value="ECO:0007669"/>
    <property type="project" value="UniProtKB-ARBA"/>
</dbReference>
<sequence>MLELKHITKVYETAGIKRMALENVSVNFRANEFVAVLGQSGSGKTTLLNIIGGLDQYTTGDLLINGKSTKDFKDKDWDSYRNNTIGFVFQSYNLISHQTALANVELALTLSGVSKAERRKRALDALKRVGLEDEINKKPNQMSGGQMQRVAIARALVNNPDILLADEPTGALDSETSLQIMDLLKEIAQERLVIMVTHNPDLAEKYSNRIIKVLDGHIINDSNPYTDDEIRKATVDFKKTKMSFTTALSLSFNNLLTKKGRTLLTAFAGSIGIIGIALILSLSNGVHKYIAKTQEDTLVAYPLSIEKSSNKNFIGLLAANSNENKKSDKKKTNKEIGTNRI</sequence>
<dbReference type="GO" id="GO:0006865">
    <property type="term" value="P:amino acid transport"/>
    <property type="evidence" value="ECO:0007669"/>
    <property type="project" value="UniProtKB-KW"/>
</dbReference>
<keyword evidence="4" id="KW-0067">ATP-binding</keyword>
<dbReference type="GO" id="GO:0016887">
    <property type="term" value="F:ATP hydrolysis activity"/>
    <property type="evidence" value="ECO:0007669"/>
    <property type="project" value="InterPro"/>
</dbReference>
<evidence type="ECO:0000256" key="5">
    <source>
        <dbReference type="ARBA" id="ARBA00022970"/>
    </source>
</evidence>
<keyword evidence="2" id="KW-0813">Transport</keyword>
<dbReference type="Pfam" id="PF00005">
    <property type="entry name" value="ABC_tran"/>
    <property type="match status" value="1"/>
</dbReference>
<feature type="domain" description="ABC transporter" evidence="7">
    <location>
        <begin position="2"/>
        <end position="240"/>
    </location>
</feature>
<proteinExistence type="inferred from homology"/>
<evidence type="ECO:0000313" key="8">
    <source>
        <dbReference type="EMBL" id="AAD09218.1"/>
    </source>
</evidence>
<dbReference type="SMART" id="SM00382">
    <property type="entry name" value="AAA"/>
    <property type="match status" value="1"/>
</dbReference>
<feature type="transmembrane region" description="Helical" evidence="6">
    <location>
        <begin position="263"/>
        <end position="282"/>
    </location>
</feature>
<reference evidence="8" key="1">
    <citation type="submission" date="1996-10" db="EMBL/GenBank/DDBJ databases">
        <title>Molecular cloning and characterization of a novel ABC transporter from Streptococcus mutans.</title>
        <authorList>
            <person name="Novak J."/>
            <person name="Hirt H."/>
            <person name="Woodruff W.A."/>
            <person name="Qi F."/>
            <person name="Caufield P.W."/>
        </authorList>
    </citation>
    <scope>NUCLEOTIDE SEQUENCE</scope>
    <source>
        <strain evidence="8">T8</strain>
    </source>
</reference>
<organism evidence="8">
    <name type="scientific">Streptococcus mutans</name>
    <dbReference type="NCBI Taxonomy" id="1309"/>
    <lineage>
        <taxon>Bacteria</taxon>
        <taxon>Bacillati</taxon>
        <taxon>Bacillota</taxon>
        <taxon>Bacilli</taxon>
        <taxon>Lactobacillales</taxon>
        <taxon>Streptococcaceae</taxon>
        <taxon>Streptococcus</taxon>
    </lineage>
</organism>
<dbReference type="PANTHER" id="PTHR42798">
    <property type="entry name" value="LIPOPROTEIN-RELEASING SYSTEM ATP-BINDING PROTEIN LOLD"/>
    <property type="match status" value="1"/>
</dbReference>
<keyword evidence="6" id="KW-0472">Membrane</keyword>
<dbReference type="GO" id="GO:0005524">
    <property type="term" value="F:ATP binding"/>
    <property type="evidence" value="ECO:0007669"/>
    <property type="project" value="UniProtKB-KW"/>
</dbReference>
<dbReference type="PANTHER" id="PTHR42798:SF6">
    <property type="entry name" value="CELL DIVISION ATP-BINDING PROTEIN FTSE"/>
    <property type="match status" value="1"/>
</dbReference>
<evidence type="ECO:0000256" key="3">
    <source>
        <dbReference type="ARBA" id="ARBA00022741"/>
    </source>
</evidence>
<dbReference type="PROSITE" id="PS00211">
    <property type="entry name" value="ABC_TRANSPORTER_1"/>
    <property type="match status" value="1"/>
</dbReference>
<dbReference type="SUPFAM" id="SSF52540">
    <property type="entry name" value="P-loop containing nucleoside triphosphate hydrolases"/>
    <property type="match status" value="1"/>
</dbReference>
<keyword evidence="6" id="KW-0812">Transmembrane</keyword>
<dbReference type="Gene3D" id="3.40.50.300">
    <property type="entry name" value="P-loop containing nucleotide triphosphate hydrolases"/>
    <property type="match status" value="1"/>
</dbReference>
<dbReference type="EMBL" id="U73183">
    <property type="protein sequence ID" value="AAD09218.1"/>
    <property type="molecule type" value="Genomic_DNA"/>
</dbReference>
<keyword evidence="6" id="KW-1133">Transmembrane helix</keyword>
<dbReference type="PROSITE" id="PS50893">
    <property type="entry name" value="ABC_TRANSPORTER_2"/>
    <property type="match status" value="1"/>
</dbReference>
<evidence type="ECO:0000259" key="7">
    <source>
        <dbReference type="PROSITE" id="PS50893"/>
    </source>
</evidence>
<keyword evidence="3" id="KW-0547">Nucleotide-binding</keyword>
<dbReference type="AlphaFoldDB" id="Q9ZAX8"/>